<dbReference type="Gene3D" id="1.10.10.10">
    <property type="entry name" value="Winged helix-like DNA-binding domain superfamily/Winged helix DNA-binding domain"/>
    <property type="match status" value="1"/>
</dbReference>
<evidence type="ECO:0000256" key="2">
    <source>
        <dbReference type="ARBA" id="ARBA00023015"/>
    </source>
</evidence>
<proteinExistence type="inferred from homology"/>
<dbReference type="Pfam" id="PF03466">
    <property type="entry name" value="LysR_substrate"/>
    <property type="match status" value="1"/>
</dbReference>
<dbReference type="SUPFAM" id="SSF46785">
    <property type="entry name" value="Winged helix' DNA-binding domain"/>
    <property type="match status" value="1"/>
</dbReference>
<evidence type="ECO:0000256" key="3">
    <source>
        <dbReference type="ARBA" id="ARBA00023125"/>
    </source>
</evidence>
<evidence type="ECO:0000256" key="1">
    <source>
        <dbReference type="ARBA" id="ARBA00009437"/>
    </source>
</evidence>
<reference evidence="6 7" key="1">
    <citation type="submission" date="2023-10" db="EMBL/GenBank/DDBJ databases">
        <title>Xenorhabdus taiwanensis sp. nov., a symbiotic bacterium associated with the entomopathogenic nematode Steinernema taiwanensis.</title>
        <authorList>
            <person name="Tseng C.T."/>
            <person name="Shu H.Y."/>
            <person name="Chen M.H."/>
            <person name="Fang Y.J."/>
            <person name="Wu T.L."/>
            <person name="Lin Y.C."/>
            <person name="Huang C.J."/>
        </authorList>
    </citation>
    <scope>NUCLEOTIDE SEQUENCE [LARGE SCALE GENOMIC DNA]</scope>
    <source>
        <strain evidence="6 7">TCT-1</strain>
    </source>
</reference>
<feature type="domain" description="HTH lysR-type" evidence="5">
    <location>
        <begin position="22"/>
        <end position="79"/>
    </location>
</feature>
<dbReference type="InterPro" id="IPR036388">
    <property type="entry name" value="WH-like_DNA-bd_sf"/>
</dbReference>
<evidence type="ECO:0000313" key="7">
    <source>
        <dbReference type="Proteomes" id="UP001529514"/>
    </source>
</evidence>
<dbReference type="Pfam" id="PF00126">
    <property type="entry name" value="HTH_1"/>
    <property type="match status" value="1"/>
</dbReference>
<protein>
    <submittedName>
        <fullName evidence="6">LysR family transcriptional regulator</fullName>
    </submittedName>
</protein>
<dbReference type="SUPFAM" id="SSF53850">
    <property type="entry name" value="Periplasmic binding protein-like II"/>
    <property type="match status" value="1"/>
</dbReference>
<keyword evidence="3" id="KW-0238">DNA-binding</keyword>
<dbReference type="InterPro" id="IPR005119">
    <property type="entry name" value="LysR_subst-bd"/>
</dbReference>
<dbReference type="InterPro" id="IPR036390">
    <property type="entry name" value="WH_DNA-bd_sf"/>
</dbReference>
<comment type="similarity">
    <text evidence="1">Belongs to the LysR transcriptional regulatory family.</text>
</comment>
<keyword evidence="7" id="KW-1185">Reference proteome</keyword>
<evidence type="ECO:0000259" key="5">
    <source>
        <dbReference type="PROSITE" id="PS50931"/>
    </source>
</evidence>
<accession>A0ABN7C1I4</accession>
<evidence type="ECO:0000313" key="6">
    <source>
        <dbReference type="EMBL" id="BET96422.1"/>
    </source>
</evidence>
<dbReference type="InterPro" id="IPR000847">
    <property type="entry name" value="LysR_HTH_N"/>
</dbReference>
<dbReference type="PANTHER" id="PTHR30579:SF3">
    <property type="entry name" value="TRANSCRIPTIONAL REGULATORY PROTEIN"/>
    <property type="match status" value="1"/>
</dbReference>
<dbReference type="EMBL" id="AP028978">
    <property type="protein sequence ID" value="BET96422.1"/>
    <property type="molecule type" value="Genomic_DNA"/>
</dbReference>
<dbReference type="Proteomes" id="UP001529514">
    <property type="component" value="Chromosome"/>
</dbReference>
<evidence type="ECO:0000256" key="4">
    <source>
        <dbReference type="ARBA" id="ARBA00023163"/>
    </source>
</evidence>
<keyword evidence="4" id="KW-0804">Transcription</keyword>
<dbReference type="PANTHER" id="PTHR30579">
    <property type="entry name" value="TRANSCRIPTIONAL REGULATOR"/>
    <property type="match status" value="1"/>
</dbReference>
<gene>
    <name evidence="6" type="ORF">TCT1_13430</name>
</gene>
<organism evidence="6 7">
    <name type="scientific">Xenorhabdus taiwanensis</name>
    <dbReference type="NCBI Taxonomy" id="3085177"/>
    <lineage>
        <taxon>Bacteria</taxon>
        <taxon>Pseudomonadati</taxon>
        <taxon>Pseudomonadota</taxon>
        <taxon>Gammaproteobacteria</taxon>
        <taxon>Enterobacterales</taxon>
        <taxon>Morganellaceae</taxon>
        <taxon>Xenorhabdus</taxon>
    </lineage>
</organism>
<keyword evidence="2" id="KW-0805">Transcription regulation</keyword>
<sequence length="325" mass="35849">MKYLGDIGNQIFINGKQIVQSLIWDDIRIFLAVARTSTISKAAELLGIGVATVSRKIERLENTFGMPLFLRHQTGYQLTEDGAELLEKAKVMEIAANSFLFEADLRTTIAGNVRLATLETLSNYLIMPNLPTLQKNYPNLTLEITTDNYPVNLHRRDADLALRIIRPEQGHVNVRQLGTLGFGLYGSETYLATCPSGIFRGEYNNAHFIGWTSQYSQFPSVNWLKQALQGRSLSIATTSICSQIAAANAGLGLAVLPHIAANDAGLICISPELGIDKPIWLVIQSDLAHSPRIRKIADFLADVVFQNQDKLSGRSHQTSILCHST</sequence>
<dbReference type="Gene3D" id="3.40.190.290">
    <property type="match status" value="1"/>
</dbReference>
<name>A0ABN7C1I4_9GAMM</name>
<dbReference type="InterPro" id="IPR050176">
    <property type="entry name" value="LTTR"/>
</dbReference>
<dbReference type="PROSITE" id="PS50931">
    <property type="entry name" value="HTH_LYSR"/>
    <property type="match status" value="1"/>
</dbReference>